<comment type="subcellular location">
    <subcellularLocation>
        <location evidence="2">Cytoplasm</location>
    </subcellularLocation>
    <subcellularLocation>
        <location evidence="1">Nucleus</location>
    </subcellularLocation>
    <subcellularLocation>
        <location evidence="3">Secreted</location>
    </subcellularLocation>
</comment>
<evidence type="ECO:0000256" key="13">
    <source>
        <dbReference type="ARBA" id="ARBA00022859"/>
    </source>
</evidence>
<evidence type="ECO:0000256" key="19">
    <source>
        <dbReference type="RuleBase" id="RU102079"/>
    </source>
</evidence>
<evidence type="ECO:0000259" key="20">
    <source>
        <dbReference type="PROSITE" id="PS51304"/>
    </source>
</evidence>
<evidence type="ECO:0000256" key="17">
    <source>
        <dbReference type="ARBA" id="ARBA00023187"/>
    </source>
</evidence>
<keyword evidence="9" id="KW-0747">Spliceosome</keyword>
<evidence type="ECO:0000256" key="5">
    <source>
        <dbReference type="ARBA" id="ARBA00022525"/>
    </source>
</evidence>
<keyword evidence="18" id="KW-0539">Nucleus</keyword>
<keyword evidence="16" id="KW-1015">Disulfide bond</keyword>
<evidence type="ECO:0000256" key="3">
    <source>
        <dbReference type="ARBA" id="ARBA00004613"/>
    </source>
</evidence>
<dbReference type="PANTHER" id="PTHR11346:SF26">
    <property type="entry name" value="GALECTIN-3"/>
    <property type="match status" value="1"/>
</dbReference>
<dbReference type="Proteomes" id="UP001176940">
    <property type="component" value="Unassembled WGS sequence"/>
</dbReference>
<dbReference type="CDD" id="cd00070">
    <property type="entry name" value="GLECT"/>
    <property type="match status" value="1"/>
</dbReference>
<evidence type="ECO:0000313" key="22">
    <source>
        <dbReference type="Proteomes" id="UP001176940"/>
    </source>
</evidence>
<evidence type="ECO:0000256" key="2">
    <source>
        <dbReference type="ARBA" id="ARBA00004496"/>
    </source>
</evidence>
<keyword evidence="7" id="KW-0399">Innate immunity</keyword>
<keyword evidence="6" id="KW-0597">Phosphoprotein</keyword>
<evidence type="ECO:0000256" key="9">
    <source>
        <dbReference type="ARBA" id="ARBA00022728"/>
    </source>
</evidence>
<evidence type="ECO:0000256" key="4">
    <source>
        <dbReference type="ARBA" id="ARBA00022490"/>
    </source>
</evidence>
<keyword evidence="8" id="KW-0507">mRNA processing</keyword>
<keyword evidence="17" id="KW-0508">mRNA splicing</keyword>
<evidence type="ECO:0000313" key="21">
    <source>
        <dbReference type="EMBL" id="CAJ0965256.1"/>
    </source>
</evidence>
<dbReference type="Gene3D" id="2.60.120.200">
    <property type="match status" value="1"/>
</dbReference>
<keyword evidence="5" id="KW-0964">Secreted</keyword>
<keyword evidence="11" id="KW-0677">Repeat</keyword>
<sequence length="280" mass="32152">MEAADAFLRRIRCPIVRKCLTASRSTMLYLVKGRTRIILGEVRTLDNLVFLVSSTQDILDLDKVSRTQDILDLGQHKVSNIQGILDQRKDKVSNIQGILDQRKDKVSNIQGILQLQLATVSRLSRARTTLCSRGNHKPNSTYSSSWSKGCTMCLTLTLRMYPRNDVDYSRRTDWFSIDYVEGNDVAFHINPRFDEKPYVVVRNSMIQGKWGQEERQCPKFPFQMQQPFKLQILFEPDGYKVSVNNETICKYPHRLKNFAGIRTIRINGAVTINDASVTMV</sequence>
<evidence type="ECO:0000256" key="16">
    <source>
        <dbReference type="ARBA" id="ARBA00023157"/>
    </source>
</evidence>
<dbReference type="PROSITE" id="PS51304">
    <property type="entry name" value="GALECTIN"/>
    <property type="match status" value="1"/>
</dbReference>
<keyword evidence="12" id="KW-0221">Differentiation</keyword>
<dbReference type="SUPFAM" id="SSF49899">
    <property type="entry name" value="Concanavalin A-like lectins/glucanases"/>
    <property type="match status" value="1"/>
</dbReference>
<proteinExistence type="predicted"/>
<evidence type="ECO:0000256" key="14">
    <source>
        <dbReference type="ARBA" id="ARBA00022972"/>
    </source>
</evidence>
<evidence type="ECO:0000256" key="1">
    <source>
        <dbReference type="ARBA" id="ARBA00004123"/>
    </source>
</evidence>
<dbReference type="InterPro" id="IPR013320">
    <property type="entry name" value="ConA-like_dom_sf"/>
</dbReference>
<accession>A0ABN9MF14</accession>
<evidence type="ECO:0000256" key="11">
    <source>
        <dbReference type="ARBA" id="ARBA00022737"/>
    </source>
</evidence>
<keyword evidence="4" id="KW-0963">Cytoplasm</keyword>
<evidence type="ECO:0000256" key="18">
    <source>
        <dbReference type="ARBA" id="ARBA00023242"/>
    </source>
</evidence>
<dbReference type="PANTHER" id="PTHR11346">
    <property type="entry name" value="GALECTIN"/>
    <property type="match status" value="1"/>
</dbReference>
<name>A0ABN9MF14_9NEOB</name>
<dbReference type="Pfam" id="PF00337">
    <property type="entry name" value="Gal-bind_lectin"/>
    <property type="match status" value="1"/>
</dbReference>
<organism evidence="21 22">
    <name type="scientific">Ranitomeya imitator</name>
    <name type="common">mimic poison frog</name>
    <dbReference type="NCBI Taxonomy" id="111125"/>
    <lineage>
        <taxon>Eukaryota</taxon>
        <taxon>Metazoa</taxon>
        <taxon>Chordata</taxon>
        <taxon>Craniata</taxon>
        <taxon>Vertebrata</taxon>
        <taxon>Euteleostomi</taxon>
        <taxon>Amphibia</taxon>
        <taxon>Batrachia</taxon>
        <taxon>Anura</taxon>
        <taxon>Neobatrachia</taxon>
        <taxon>Hyloidea</taxon>
        <taxon>Dendrobatidae</taxon>
        <taxon>Dendrobatinae</taxon>
        <taxon>Ranitomeya</taxon>
    </lineage>
</organism>
<dbReference type="SMART" id="SM00276">
    <property type="entry name" value="GLECT"/>
    <property type="match status" value="1"/>
</dbReference>
<dbReference type="SMART" id="SM00908">
    <property type="entry name" value="Gal-bind_lectin"/>
    <property type="match status" value="1"/>
</dbReference>
<evidence type="ECO:0000256" key="7">
    <source>
        <dbReference type="ARBA" id="ARBA00022588"/>
    </source>
</evidence>
<keyword evidence="13" id="KW-0391">Immunity</keyword>
<evidence type="ECO:0000256" key="12">
    <source>
        <dbReference type="ARBA" id="ARBA00022782"/>
    </source>
</evidence>
<feature type="domain" description="Galectin" evidence="20">
    <location>
        <begin position="142"/>
        <end position="278"/>
    </location>
</feature>
<evidence type="ECO:0000256" key="10">
    <source>
        <dbReference type="ARBA" id="ARBA00022734"/>
    </source>
</evidence>
<keyword evidence="15" id="KW-0007">Acetylation</keyword>
<protein>
    <recommendedName>
        <fullName evidence="19">Galectin</fullName>
    </recommendedName>
</protein>
<keyword evidence="10 19" id="KW-0430">Lectin</keyword>
<keyword evidence="22" id="KW-1185">Reference proteome</keyword>
<dbReference type="InterPro" id="IPR044156">
    <property type="entry name" value="Galectin-like"/>
</dbReference>
<keyword evidence="14" id="KW-0389">IgE-binding protein</keyword>
<comment type="caution">
    <text evidence="21">The sequence shown here is derived from an EMBL/GenBank/DDBJ whole genome shotgun (WGS) entry which is preliminary data.</text>
</comment>
<dbReference type="InterPro" id="IPR001079">
    <property type="entry name" value="Galectin_CRD"/>
</dbReference>
<dbReference type="EMBL" id="CAUEEQ010066174">
    <property type="protein sequence ID" value="CAJ0965256.1"/>
    <property type="molecule type" value="Genomic_DNA"/>
</dbReference>
<evidence type="ECO:0000256" key="6">
    <source>
        <dbReference type="ARBA" id="ARBA00022553"/>
    </source>
</evidence>
<evidence type="ECO:0000256" key="15">
    <source>
        <dbReference type="ARBA" id="ARBA00022990"/>
    </source>
</evidence>
<evidence type="ECO:0000256" key="8">
    <source>
        <dbReference type="ARBA" id="ARBA00022664"/>
    </source>
</evidence>
<reference evidence="21" key="1">
    <citation type="submission" date="2023-07" db="EMBL/GenBank/DDBJ databases">
        <authorList>
            <person name="Stuckert A."/>
        </authorList>
    </citation>
    <scope>NUCLEOTIDE SEQUENCE</scope>
</reference>
<gene>
    <name evidence="21" type="ORF">RIMI_LOCUS20100789</name>
</gene>